<proteinExistence type="inferred from homology"/>
<gene>
    <name evidence="13" type="ORF">ETH_00007350</name>
</gene>
<evidence type="ECO:0000256" key="11">
    <source>
        <dbReference type="RuleBase" id="RU004161"/>
    </source>
</evidence>
<comment type="pathway">
    <text evidence="1">Porphyrin-containing compound metabolism; protoporphyrin-IX biosynthesis; coproporphyrinogen-III from 5-aminolevulinate: step 1/4.</text>
</comment>
<dbReference type="PANTHER" id="PTHR11458">
    <property type="entry name" value="DELTA-AMINOLEVULINIC ACID DEHYDRATASE"/>
    <property type="match status" value="1"/>
</dbReference>
<evidence type="ECO:0000313" key="13">
    <source>
        <dbReference type="EMBL" id="CDJ41363.1"/>
    </source>
</evidence>
<dbReference type="GeneID" id="25250672"/>
<keyword evidence="7 10" id="KW-0627">Porphyrin biosynthesis</keyword>
<dbReference type="AlphaFoldDB" id="U6KWQ4"/>
<comment type="catalytic activity">
    <reaction evidence="9 10">
        <text>2 5-aminolevulinate = porphobilinogen + 2 H2O + H(+)</text>
        <dbReference type="Rhea" id="RHEA:24064"/>
        <dbReference type="ChEBI" id="CHEBI:15377"/>
        <dbReference type="ChEBI" id="CHEBI:15378"/>
        <dbReference type="ChEBI" id="CHEBI:58126"/>
        <dbReference type="ChEBI" id="CHEBI:356416"/>
        <dbReference type="EC" id="4.2.1.24"/>
    </reaction>
</comment>
<dbReference type="FunFam" id="3.20.20.70:FF:000019">
    <property type="entry name" value="Delta-aminolevulinic acid dehydratase"/>
    <property type="match status" value="1"/>
</dbReference>
<keyword evidence="6 10" id="KW-0456">Lyase</keyword>
<dbReference type="Pfam" id="PF00490">
    <property type="entry name" value="ALAD"/>
    <property type="match status" value="1"/>
</dbReference>
<evidence type="ECO:0000256" key="6">
    <source>
        <dbReference type="ARBA" id="ARBA00023239"/>
    </source>
</evidence>
<dbReference type="Proteomes" id="UP000030747">
    <property type="component" value="Unassembled WGS sequence"/>
</dbReference>
<evidence type="ECO:0000256" key="10">
    <source>
        <dbReference type="RuleBase" id="RU000515"/>
    </source>
</evidence>
<evidence type="ECO:0000256" key="2">
    <source>
        <dbReference type="ARBA" id="ARBA00008055"/>
    </source>
</evidence>
<dbReference type="GO" id="GO:0005829">
    <property type="term" value="C:cytosol"/>
    <property type="evidence" value="ECO:0007669"/>
    <property type="project" value="TreeGrafter"/>
</dbReference>
<dbReference type="OMA" id="EEAYHEN"/>
<feature type="compositionally biased region" description="Acidic residues" evidence="12">
    <location>
        <begin position="81"/>
        <end position="121"/>
    </location>
</feature>
<reference evidence="13" key="1">
    <citation type="submission" date="2013-10" db="EMBL/GenBank/DDBJ databases">
        <title>Genomic analysis of the causative agents of coccidiosis in chickens.</title>
        <authorList>
            <person name="Reid A.J."/>
            <person name="Blake D."/>
            <person name="Billington K."/>
            <person name="Browne H."/>
            <person name="Dunn M."/>
            <person name="Hung S."/>
            <person name="Kawahara F."/>
            <person name="Miranda-Saavedra D."/>
            <person name="Mourier T."/>
            <person name="Nagra H."/>
            <person name="Otto T.D."/>
            <person name="Rawlings N."/>
            <person name="Sanchez A."/>
            <person name="Sanders M."/>
            <person name="Subramaniam C."/>
            <person name="Tay Y."/>
            <person name="Dear P."/>
            <person name="Doerig C."/>
            <person name="Gruber A."/>
            <person name="Parkinson J."/>
            <person name="Shirley M."/>
            <person name="Wan K.L."/>
            <person name="Berriman M."/>
            <person name="Tomley F."/>
            <person name="Pain A."/>
        </authorList>
    </citation>
    <scope>NUCLEOTIDE SEQUENCE [LARGE SCALE GENOMIC DNA]</scope>
    <source>
        <strain evidence="13">Houghton</strain>
    </source>
</reference>
<dbReference type="SUPFAM" id="SSF51569">
    <property type="entry name" value="Aldolase"/>
    <property type="match status" value="1"/>
</dbReference>
<evidence type="ECO:0000313" key="14">
    <source>
        <dbReference type="Proteomes" id="UP000030747"/>
    </source>
</evidence>
<dbReference type="VEuPathDB" id="ToxoDB:ETH2_0700500"/>
<dbReference type="GO" id="GO:0006782">
    <property type="term" value="P:protoporphyrinogen IX biosynthetic process"/>
    <property type="evidence" value="ECO:0007669"/>
    <property type="project" value="UniProtKB-UniPathway"/>
</dbReference>
<evidence type="ECO:0000256" key="8">
    <source>
        <dbReference type="ARBA" id="ARBA00025628"/>
    </source>
</evidence>
<evidence type="ECO:0000256" key="4">
    <source>
        <dbReference type="ARBA" id="ARBA00020771"/>
    </source>
</evidence>
<reference evidence="13" key="2">
    <citation type="submission" date="2013-10" db="EMBL/GenBank/DDBJ databases">
        <authorList>
            <person name="Aslett M."/>
        </authorList>
    </citation>
    <scope>NUCLEOTIDE SEQUENCE [LARGE SCALE GENOMIC DNA]</scope>
    <source>
        <strain evidence="13">Houghton</strain>
    </source>
</reference>
<evidence type="ECO:0000256" key="9">
    <source>
        <dbReference type="ARBA" id="ARBA00047651"/>
    </source>
</evidence>
<accession>U6KWQ4</accession>
<dbReference type="InterPro" id="IPR013785">
    <property type="entry name" value="Aldolase_TIM"/>
</dbReference>
<dbReference type="EC" id="4.2.1.24" evidence="3 10"/>
<dbReference type="GO" id="GO:0008270">
    <property type="term" value="F:zinc ion binding"/>
    <property type="evidence" value="ECO:0007669"/>
    <property type="project" value="TreeGrafter"/>
</dbReference>
<protein>
    <recommendedName>
        <fullName evidence="4 10">Delta-aminolevulinic acid dehydratase</fullName>
        <ecNumber evidence="3 10">4.2.1.24</ecNumber>
    </recommendedName>
</protein>
<dbReference type="EMBL" id="HG675611">
    <property type="protein sequence ID" value="CDJ41363.1"/>
    <property type="molecule type" value="Genomic_DNA"/>
</dbReference>
<comment type="similarity">
    <text evidence="2 11">Belongs to the ALAD family.</text>
</comment>
<dbReference type="Gene3D" id="3.20.20.70">
    <property type="entry name" value="Aldolase class I"/>
    <property type="match status" value="1"/>
</dbReference>
<evidence type="ECO:0000256" key="3">
    <source>
        <dbReference type="ARBA" id="ARBA00012053"/>
    </source>
</evidence>
<evidence type="ECO:0000256" key="7">
    <source>
        <dbReference type="ARBA" id="ARBA00023244"/>
    </source>
</evidence>
<dbReference type="VEuPathDB" id="ToxoDB:ETH_00007350"/>
<dbReference type="InterPro" id="IPR030656">
    <property type="entry name" value="ALAD_AS"/>
</dbReference>
<dbReference type="PRINTS" id="PR00144">
    <property type="entry name" value="DALDHYDRTASE"/>
</dbReference>
<evidence type="ECO:0000256" key="12">
    <source>
        <dbReference type="SAM" id="MobiDB-lite"/>
    </source>
</evidence>
<dbReference type="OrthoDB" id="332015at2759"/>
<keyword evidence="5" id="KW-0350">Heme biosynthesis</keyword>
<dbReference type="NCBIfam" id="NF006762">
    <property type="entry name" value="PRK09283.1"/>
    <property type="match status" value="1"/>
</dbReference>
<dbReference type="PANTHER" id="PTHR11458:SF0">
    <property type="entry name" value="DELTA-AMINOLEVULINIC ACID DEHYDRATASE"/>
    <property type="match status" value="1"/>
</dbReference>
<feature type="region of interest" description="Disordered" evidence="12">
    <location>
        <begin position="38"/>
        <end position="133"/>
    </location>
</feature>
<organism evidence="13 14">
    <name type="scientific">Eimeria tenella</name>
    <name type="common">Coccidian parasite</name>
    <dbReference type="NCBI Taxonomy" id="5802"/>
    <lineage>
        <taxon>Eukaryota</taxon>
        <taxon>Sar</taxon>
        <taxon>Alveolata</taxon>
        <taxon>Apicomplexa</taxon>
        <taxon>Conoidasida</taxon>
        <taxon>Coccidia</taxon>
        <taxon>Eucoccidiorida</taxon>
        <taxon>Eimeriorina</taxon>
        <taxon>Eimeriidae</taxon>
        <taxon>Eimeria</taxon>
    </lineage>
</organism>
<dbReference type="InterPro" id="IPR001731">
    <property type="entry name" value="ALAD"/>
</dbReference>
<evidence type="ECO:0000256" key="1">
    <source>
        <dbReference type="ARBA" id="ARBA00004694"/>
    </source>
</evidence>
<keyword evidence="14" id="KW-1185">Reference proteome</keyword>
<dbReference type="GO" id="GO:0004655">
    <property type="term" value="F:porphobilinogen synthase activity"/>
    <property type="evidence" value="ECO:0007669"/>
    <property type="project" value="UniProtKB-EC"/>
</dbReference>
<dbReference type="SMART" id="SM01004">
    <property type="entry name" value="ALAD"/>
    <property type="match status" value="1"/>
</dbReference>
<dbReference type="RefSeq" id="XP_013232113.1">
    <property type="nucleotide sequence ID" value="XM_013376659.1"/>
</dbReference>
<name>U6KWQ4_EIMTE</name>
<comment type="subunit">
    <text evidence="10">Homooctamer.</text>
</comment>
<dbReference type="UniPathway" id="UPA00251">
    <property type="reaction ID" value="UER00318"/>
</dbReference>
<dbReference type="PROSITE" id="PS00169">
    <property type="entry name" value="D_ALA_DEHYDRATASE"/>
    <property type="match status" value="1"/>
</dbReference>
<sequence>MSLLSCAGSVQRLMGRQTANAPRGRVSERISRALASMEKAFSEAGGGRTGLRGSVPRNDRKGKRPTDAKQRALGVGSDLLEGFDEDEDEDDDEDEGDEELDAGLEDEDEEDDAADADEEYDPIAPRGPLENNNYGEVWLPIQARPRRNRKDRATRRLVQENVVKPSSLIYPLFVHDKERSVPIPSLPGHRRLSPEDVLKEVEDARRYGINAFMLFPKVDDDLKSPLGEESNNPDGLMPRTIMSIKEAFPDVLVLADVALDPYSTSGHDGIVDEETGVVLNDMTVYQICKQSVNLARAGADMVCPSEMMDGRVTAIREALDMEGCVDTSVLSYACKYASSLYGPFRDAVGSPLKGTGDKKTYQMDISNALEAEREAELDVQEGADMLMVKPGSSYLDVLRRVRQKTNVPLAVYQVSGEYAMIKAAAEKGWINEKAVVLETLKGFRRAGADAIATYYAKDVAKWMEDDCRSSRSFTEPCY</sequence>
<comment type="function">
    <text evidence="8">Catalyzes an early step in the biosynthesis of tetrapyrroles. Binds two molecules of 5-aminolevulinate per subunit, each at a distinct site, and catalyzes their condensation to form porphobilinogen.</text>
</comment>
<evidence type="ECO:0000256" key="5">
    <source>
        <dbReference type="ARBA" id="ARBA00023133"/>
    </source>
</evidence>
<dbReference type="CDD" id="cd04823">
    <property type="entry name" value="ALAD_PBGS_aspartate_rich"/>
    <property type="match status" value="1"/>
</dbReference>